<dbReference type="Gene3D" id="3.30.160.20">
    <property type="match status" value="1"/>
</dbReference>
<keyword evidence="4" id="KW-0540">Nuclease</keyword>
<dbReference type="InterPro" id="IPR000999">
    <property type="entry name" value="RNase_III_dom"/>
</dbReference>
<keyword evidence="7 8" id="KW-0694">RNA-binding</keyword>
<dbReference type="RefSeq" id="YP_001648222.1">
    <property type="nucleotide sequence ID" value="NC_010191.2"/>
</dbReference>
<keyword evidence="6" id="KW-0378">Hydrolase</keyword>
<evidence type="ECO:0000259" key="9">
    <source>
        <dbReference type="PROSITE" id="PS50137"/>
    </source>
</evidence>
<dbReference type="EMBL" id="EU304328">
    <property type="protein sequence ID" value="ABY27926.1"/>
    <property type="molecule type" value="Genomic_DNA"/>
</dbReference>
<evidence type="ECO:0000259" key="10">
    <source>
        <dbReference type="PROSITE" id="PS50142"/>
    </source>
</evidence>
<evidence type="ECO:0000256" key="3">
    <source>
        <dbReference type="ARBA" id="ARBA00012177"/>
    </source>
</evidence>
<dbReference type="PROSITE" id="PS50137">
    <property type="entry name" value="DS_RBD"/>
    <property type="match status" value="1"/>
</dbReference>
<keyword evidence="12" id="KW-1185">Reference proteome</keyword>
<dbReference type="PANTHER" id="PTHR11207:SF0">
    <property type="entry name" value="RIBONUCLEASE 3"/>
    <property type="match status" value="1"/>
</dbReference>
<comment type="similarity">
    <text evidence="2">Belongs to the ribonuclease III family.</text>
</comment>
<evidence type="ECO:0000256" key="7">
    <source>
        <dbReference type="ARBA" id="ARBA00022884"/>
    </source>
</evidence>
<protein>
    <recommendedName>
        <fullName evidence="3">ribonuclease III</fullName>
        <ecNumber evidence="3">3.1.26.3</ecNumber>
    </recommendedName>
</protein>
<feature type="domain" description="DRBM" evidence="9">
    <location>
        <begin position="161"/>
        <end position="226"/>
    </location>
</feature>
<name>A9YW43_9PHYC</name>
<dbReference type="SMART" id="SM00535">
    <property type="entry name" value="RIBOc"/>
    <property type="match status" value="1"/>
</dbReference>
<dbReference type="CDD" id="cd10845">
    <property type="entry name" value="DSRM_RNAse_III_family"/>
    <property type="match status" value="1"/>
</dbReference>
<dbReference type="PANTHER" id="PTHR11207">
    <property type="entry name" value="RIBONUCLEASE III"/>
    <property type="match status" value="1"/>
</dbReference>
<keyword evidence="5" id="KW-0255">Endonuclease</keyword>
<dbReference type="GeneID" id="5845705"/>
<comment type="catalytic activity">
    <reaction evidence="1">
        <text>Endonucleolytic cleavage to 5'-phosphomonoester.</text>
        <dbReference type="EC" id="3.1.26.3"/>
    </reaction>
</comment>
<dbReference type="InterPro" id="IPR011907">
    <property type="entry name" value="RNase_III"/>
</dbReference>
<reference evidence="11 12" key="1">
    <citation type="journal article" date="2008" name="PLoS ONE">
        <title>Life-cycle and genome of OtV5, a large DNA virus of the pelagic marine unicellular green alga Ostreococcus tauri.</title>
        <authorList>
            <person name="Derelle E."/>
            <person name="Ferraz C."/>
            <person name="Escande M.L."/>
            <person name="Eychenie S."/>
            <person name="Cooke R."/>
            <person name="Piganeau G."/>
            <person name="Desdevises Y."/>
            <person name="Bellec L."/>
            <person name="Moreau H."/>
            <person name="Grimsley N."/>
        </authorList>
    </citation>
    <scope>NUCLEOTIDE SEQUENCE [LARGE SCALE GENOMIC DNA]</scope>
    <source>
        <strain evidence="11 12">OtV5</strain>
    </source>
</reference>
<dbReference type="SUPFAM" id="SSF69065">
    <property type="entry name" value="RNase III domain-like"/>
    <property type="match status" value="1"/>
</dbReference>
<dbReference type="Pfam" id="PF14622">
    <property type="entry name" value="Ribonucleas_3_3"/>
    <property type="match status" value="1"/>
</dbReference>
<dbReference type="EC" id="3.1.26.3" evidence="3"/>
<accession>A9YW43</accession>
<proteinExistence type="inferred from homology"/>
<evidence type="ECO:0000256" key="6">
    <source>
        <dbReference type="ARBA" id="ARBA00022801"/>
    </source>
</evidence>
<dbReference type="GO" id="GO:0006364">
    <property type="term" value="P:rRNA processing"/>
    <property type="evidence" value="ECO:0007669"/>
    <property type="project" value="InterPro"/>
</dbReference>
<gene>
    <name evidence="11" type="ORF">OtV5_129</name>
</gene>
<evidence type="ECO:0000313" key="12">
    <source>
        <dbReference type="Proteomes" id="UP000203890"/>
    </source>
</evidence>
<dbReference type="GO" id="GO:0004525">
    <property type="term" value="F:ribonuclease III activity"/>
    <property type="evidence" value="ECO:0007669"/>
    <property type="project" value="UniProtKB-EC"/>
</dbReference>
<dbReference type="CDD" id="cd00593">
    <property type="entry name" value="RIBOc"/>
    <property type="match status" value="1"/>
</dbReference>
<evidence type="ECO:0000256" key="5">
    <source>
        <dbReference type="ARBA" id="ARBA00022759"/>
    </source>
</evidence>
<dbReference type="KEGG" id="vg:5845705"/>
<dbReference type="SUPFAM" id="SSF54768">
    <property type="entry name" value="dsRNA-binding domain-like"/>
    <property type="match status" value="1"/>
</dbReference>
<evidence type="ECO:0000256" key="4">
    <source>
        <dbReference type="ARBA" id="ARBA00022722"/>
    </source>
</evidence>
<dbReference type="SMART" id="SM00358">
    <property type="entry name" value="DSRM"/>
    <property type="match status" value="1"/>
</dbReference>
<dbReference type="Proteomes" id="UP000203890">
    <property type="component" value="Segment"/>
</dbReference>
<dbReference type="NCBIfam" id="TIGR02191">
    <property type="entry name" value="RNaseIII"/>
    <property type="match status" value="1"/>
</dbReference>
<feature type="domain" description="RNase III" evidence="10">
    <location>
        <begin position="5"/>
        <end position="133"/>
    </location>
</feature>
<sequence length="241" mass="27765">MNFNQQDIEQLVGTKIRDLSFYQRAFTHKSALKEYEQFNVSFETLEFMGDSVLGFIITKFLFDRYEERQEGFLTKARTKLVRSETLAAIALKLGLNKLVLMDEKGTRNGWNNNPKILEDVFEALVGAIYMDLGLLHAKQFVLRIYNDPKYIDLNSIMVDDNFKDKLMRHCQVNNLPLPEYEVVSHWEGNFYVDALINGRFCGRGQAKSKKQAEQLAAKAFFNYIKETGVCPITCIPMSKGC</sequence>
<dbReference type="FunFam" id="1.10.1520.10:FF:000001">
    <property type="entry name" value="Ribonuclease 3"/>
    <property type="match status" value="1"/>
</dbReference>
<dbReference type="GO" id="GO:0003725">
    <property type="term" value="F:double-stranded RNA binding"/>
    <property type="evidence" value="ECO:0007669"/>
    <property type="project" value="TreeGrafter"/>
</dbReference>
<evidence type="ECO:0000256" key="8">
    <source>
        <dbReference type="PROSITE-ProRule" id="PRU00266"/>
    </source>
</evidence>
<dbReference type="InterPro" id="IPR036389">
    <property type="entry name" value="RNase_III_sf"/>
</dbReference>
<dbReference type="OrthoDB" id="7427at10239"/>
<organism evidence="11 12">
    <name type="scientific">Ostreococcus tauri virus OtV5</name>
    <dbReference type="NCBI Taxonomy" id="1785753"/>
    <lineage>
        <taxon>Viruses</taxon>
        <taxon>Varidnaviria</taxon>
        <taxon>Bamfordvirae</taxon>
        <taxon>Nucleocytoviricota</taxon>
        <taxon>Megaviricetes</taxon>
        <taxon>Algavirales</taxon>
        <taxon>Phycodnaviridae</taxon>
        <taxon>Prasinovirus</taxon>
        <taxon>Prasinovirus ostreotauri</taxon>
    </lineage>
</organism>
<dbReference type="GO" id="GO:0010468">
    <property type="term" value="P:regulation of gene expression"/>
    <property type="evidence" value="ECO:0007669"/>
    <property type="project" value="TreeGrafter"/>
</dbReference>
<dbReference type="PROSITE" id="PS50142">
    <property type="entry name" value="RNASE_3_2"/>
    <property type="match status" value="1"/>
</dbReference>
<evidence type="ECO:0000313" key="11">
    <source>
        <dbReference type="EMBL" id="ABY27926.1"/>
    </source>
</evidence>
<dbReference type="Gene3D" id="1.10.1520.10">
    <property type="entry name" value="Ribonuclease III domain"/>
    <property type="match status" value="1"/>
</dbReference>
<dbReference type="HAMAP" id="MF_00104">
    <property type="entry name" value="RNase_III"/>
    <property type="match status" value="1"/>
</dbReference>
<dbReference type="InterPro" id="IPR014720">
    <property type="entry name" value="dsRBD_dom"/>
</dbReference>
<evidence type="ECO:0000256" key="1">
    <source>
        <dbReference type="ARBA" id="ARBA00000109"/>
    </source>
</evidence>
<evidence type="ECO:0000256" key="2">
    <source>
        <dbReference type="ARBA" id="ARBA00010183"/>
    </source>
</evidence>
<dbReference type="Pfam" id="PF00035">
    <property type="entry name" value="dsrm"/>
    <property type="match status" value="1"/>
</dbReference>